<dbReference type="EMBL" id="CP073721">
    <property type="protein sequence ID" value="UWZ39564.1"/>
    <property type="molecule type" value="Genomic_DNA"/>
</dbReference>
<organism evidence="2 3">
    <name type="scientific">Dactylosporangium roseum</name>
    <dbReference type="NCBI Taxonomy" id="47989"/>
    <lineage>
        <taxon>Bacteria</taxon>
        <taxon>Bacillati</taxon>
        <taxon>Actinomycetota</taxon>
        <taxon>Actinomycetes</taxon>
        <taxon>Micromonosporales</taxon>
        <taxon>Micromonosporaceae</taxon>
        <taxon>Dactylosporangium</taxon>
    </lineage>
</organism>
<reference evidence="2" key="1">
    <citation type="submission" date="2021-04" db="EMBL/GenBank/DDBJ databases">
        <title>Biosynthetic gene clusters of Dactylosporangioum roseum.</title>
        <authorList>
            <person name="Hartkoorn R.C."/>
            <person name="Beaudoing E."/>
            <person name="Hot D."/>
            <person name="Moureu S."/>
        </authorList>
    </citation>
    <scope>NUCLEOTIDE SEQUENCE</scope>
    <source>
        <strain evidence="2">NRRL B-16295</strain>
    </source>
</reference>
<keyword evidence="1" id="KW-1133">Transmembrane helix</keyword>
<evidence type="ECO:0000256" key="1">
    <source>
        <dbReference type="SAM" id="Phobius"/>
    </source>
</evidence>
<evidence type="ECO:0000313" key="2">
    <source>
        <dbReference type="EMBL" id="UWZ39564.1"/>
    </source>
</evidence>
<dbReference type="Proteomes" id="UP001058271">
    <property type="component" value="Chromosome"/>
</dbReference>
<name>A0ABY5ZBX8_9ACTN</name>
<protein>
    <submittedName>
        <fullName evidence="2">Uncharacterized protein</fullName>
    </submittedName>
</protein>
<evidence type="ECO:0000313" key="3">
    <source>
        <dbReference type="Proteomes" id="UP001058271"/>
    </source>
</evidence>
<sequence length="259" mass="26578">MMEVDELREALVLDDADPGAVLARLSAKRRARHHRRQGFAAAGTVVVLAAGGLFFARAQDDAQPPSAAPATASIASGGPSAPAVAEGCVAVPLADRLRDLRGTGASVIVARAHLTGRTASDGVRHHEMTLDIVRTLGGPAVHDGARVWVETPELPPLPDPVARGNPGPLWGPGEMVFALVLPQQLTGSALGVTVEQAPIVDGKVIFGRSGGCWSTSGLSGTAFHGRLTEIPGSETFARASTTGFTAVPLSSVERLASGL</sequence>
<proteinExistence type="predicted"/>
<dbReference type="RefSeq" id="WP_260728978.1">
    <property type="nucleotide sequence ID" value="NZ_BAAABS010000003.1"/>
</dbReference>
<keyword evidence="1" id="KW-0812">Transmembrane</keyword>
<keyword evidence="3" id="KW-1185">Reference proteome</keyword>
<gene>
    <name evidence="2" type="ORF">Drose_15825</name>
</gene>
<feature type="transmembrane region" description="Helical" evidence="1">
    <location>
        <begin position="38"/>
        <end position="56"/>
    </location>
</feature>
<accession>A0ABY5ZBX8</accession>
<keyword evidence="1" id="KW-0472">Membrane</keyword>